<evidence type="ECO:0000313" key="2">
    <source>
        <dbReference type="Proteomes" id="UP000676194"/>
    </source>
</evidence>
<name>A0A8E6B2Q0_9BACT</name>
<dbReference type="RefSeq" id="WP_213494066.1">
    <property type="nucleotide sequence ID" value="NZ_CP074694.1"/>
</dbReference>
<evidence type="ECO:0000313" key="1">
    <source>
        <dbReference type="EMBL" id="QVL30182.1"/>
    </source>
</evidence>
<gene>
    <name evidence="1" type="ORF">KIH39_15110</name>
</gene>
<organism evidence="1 2">
    <name type="scientific">Telmatocola sphagniphila</name>
    <dbReference type="NCBI Taxonomy" id="1123043"/>
    <lineage>
        <taxon>Bacteria</taxon>
        <taxon>Pseudomonadati</taxon>
        <taxon>Planctomycetota</taxon>
        <taxon>Planctomycetia</taxon>
        <taxon>Gemmatales</taxon>
        <taxon>Gemmataceae</taxon>
    </lineage>
</organism>
<sequence>MFCLAVLSIAMQLKPQFADPSQLLHKIFERRASSNISIKLSIDREEVFSSGKTRRKHLILGHAQFGRRIYCELHRDEGRESYSYKLCNGCYQPDRDLFFVSSSESNDTKPFLFARTKKEAYESKMVFDLRLIGFYTFEPEGIDSDYTRPYLLEIYEKPRVNSSLSHGDICCIELRFKDKSGYLRYFINLKLNRLEKTTLEDSQFSSSVSVESIYNSNSDLFPTKIKKTISSGNYKLVEDVVISEVRWLAKIEDFDWSPGVVGFHPNVFVACTVLLNKKNPVQSSLFYDGKVLRQPTSQEIEIYGMKFDSLDEFPSDNASVVSHTECVLSKVALARRTFSRIASALAVHWNPFPVLL</sequence>
<dbReference type="AlphaFoldDB" id="A0A8E6B2Q0"/>
<dbReference type="Proteomes" id="UP000676194">
    <property type="component" value="Chromosome"/>
</dbReference>
<accession>A0A8E6B2Q0</accession>
<reference evidence="1" key="1">
    <citation type="submission" date="2021-05" db="EMBL/GenBank/DDBJ databases">
        <title>Complete genome sequence of the cellulolytic planctomycete Telmatocola sphagniphila SP2T and characterization of the first cellulase from planctomycetes.</title>
        <authorList>
            <person name="Rakitin A.L."/>
            <person name="Beletsky A.V."/>
            <person name="Naumoff D.G."/>
            <person name="Kulichevskaya I.S."/>
            <person name="Mardanov A.V."/>
            <person name="Ravin N.V."/>
            <person name="Dedysh S.N."/>
        </authorList>
    </citation>
    <scope>NUCLEOTIDE SEQUENCE</scope>
    <source>
        <strain evidence="1">SP2T</strain>
    </source>
</reference>
<dbReference type="KEGG" id="tsph:KIH39_15110"/>
<keyword evidence="2" id="KW-1185">Reference proteome</keyword>
<protein>
    <submittedName>
        <fullName evidence="1">Uncharacterized protein</fullName>
    </submittedName>
</protein>
<dbReference type="EMBL" id="CP074694">
    <property type="protein sequence ID" value="QVL30182.1"/>
    <property type="molecule type" value="Genomic_DNA"/>
</dbReference>
<proteinExistence type="predicted"/>